<dbReference type="Proteomes" id="UP001154265">
    <property type="component" value="Unassembled WGS sequence"/>
</dbReference>
<dbReference type="EMBL" id="JAKKUT010000008">
    <property type="protein sequence ID" value="MDG2992247.1"/>
    <property type="molecule type" value="Genomic_DNA"/>
</dbReference>
<evidence type="ECO:0000313" key="3">
    <source>
        <dbReference type="Proteomes" id="UP001154265"/>
    </source>
</evidence>
<name>A0ABT6F318_9SYNE</name>
<evidence type="ECO:0000259" key="1">
    <source>
        <dbReference type="Pfam" id="PF12770"/>
    </source>
</evidence>
<organism evidence="2 3">
    <name type="scientific">Candidatus Synechococcus calcipolaris G9</name>
    <dbReference type="NCBI Taxonomy" id="1497997"/>
    <lineage>
        <taxon>Bacteria</taxon>
        <taxon>Bacillati</taxon>
        <taxon>Cyanobacteriota</taxon>
        <taxon>Cyanophyceae</taxon>
        <taxon>Synechococcales</taxon>
        <taxon>Synechococcaceae</taxon>
        <taxon>Synechococcus</taxon>
    </lineage>
</organism>
<keyword evidence="3" id="KW-1185">Reference proteome</keyword>
<gene>
    <name evidence="2" type="ORF">L3556_15110</name>
</gene>
<reference evidence="2" key="1">
    <citation type="journal article" date="2022" name="Genome Biol. Evol.">
        <title>A New Gene Family Diagnostic for Intracellular Biomineralization of Amorphous Ca Carbonates by Cyanobacteria.</title>
        <authorList>
            <person name="Benzerara K."/>
            <person name="Duprat E."/>
            <person name="Bitard-Feildel T."/>
            <person name="Caumes G."/>
            <person name="Cassier-Chauvat C."/>
            <person name="Chauvat F."/>
            <person name="Dezi M."/>
            <person name="Diop S.I."/>
            <person name="Gaschignard G."/>
            <person name="Gorgen S."/>
            <person name="Gugger M."/>
            <person name="Lopez-Garcia P."/>
            <person name="Millet M."/>
            <person name="Skouri-Panet F."/>
            <person name="Moreira D."/>
            <person name="Callebaut I."/>
        </authorList>
    </citation>
    <scope>NUCLEOTIDE SEQUENCE</scope>
    <source>
        <strain evidence="2">G9</strain>
    </source>
</reference>
<accession>A0ABT6F318</accession>
<proteinExistence type="predicted"/>
<reference evidence="2" key="2">
    <citation type="submission" date="2022-01" db="EMBL/GenBank/DDBJ databases">
        <authorList>
            <person name="Zivanovic Y."/>
            <person name="Moreira D."/>
            <person name="Lopez-Garcia P."/>
        </authorList>
    </citation>
    <scope>NUCLEOTIDE SEQUENCE</scope>
    <source>
        <strain evidence="2">G9</strain>
    </source>
</reference>
<comment type="caution">
    <text evidence="2">The sequence shown here is derived from an EMBL/GenBank/DDBJ whole genome shotgun (WGS) entry which is preliminary data.</text>
</comment>
<dbReference type="PANTHER" id="PTHR10098:SF112">
    <property type="entry name" value="SLR0380 PROTEIN"/>
    <property type="match status" value="1"/>
</dbReference>
<evidence type="ECO:0000313" key="2">
    <source>
        <dbReference type="EMBL" id="MDG2992247.1"/>
    </source>
</evidence>
<dbReference type="Pfam" id="PF12770">
    <property type="entry name" value="CHAT"/>
    <property type="match status" value="1"/>
</dbReference>
<feature type="domain" description="CHAT" evidence="1">
    <location>
        <begin position="147"/>
        <end position="411"/>
    </location>
</feature>
<dbReference type="PANTHER" id="PTHR10098">
    <property type="entry name" value="RAPSYN-RELATED"/>
    <property type="match status" value="1"/>
</dbReference>
<sequence length="413" mass="45658">MRRFLILAFITFFTLILIPSPSSLLPVQATESNGPTLSAAEFVEIKENGWQAEYEAYFQSQFQTRAYTAEDIQRTLQERANVTGSRAAVLHLFQMGDSLQLLITSLSGPPLAVPQPNASQAMMREKMAEFRRLASDPRTQNSPQYLESAQSLYDWLIAPLESKLEADQINTLIFCVGPGLRSLPWAALHDGNQFLVEKYNISLIPGFSLTDVSWSPIQNSQVLAMGASEFLDFSPLPSVPKELNIIHDLWGGATLLNQGFTSDNLRAQRQQNPYGIVHLATHAVFRPGTADNSFIQLWDEDAVDLTQLPQLDLADPPVDLLVLSACQTAMGEPEAELGFAGLAVQAGVKTAVGSLWQVSDAGTLELMSYFYEQLRSAPFKSAALRQAQLEMIASDRYSAPYFWAGFTMIGNPW</sequence>
<dbReference type="InterPro" id="IPR024983">
    <property type="entry name" value="CHAT_dom"/>
</dbReference>
<protein>
    <submittedName>
        <fullName evidence="2">CHAT domain-containing protein</fullName>
    </submittedName>
</protein>
<dbReference type="RefSeq" id="WP_277868167.1">
    <property type="nucleotide sequence ID" value="NZ_JAKKUT010000008.1"/>
</dbReference>